<dbReference type="PANTHER" id="PTHR21419">
    <property type="match status" value="1"/>
</dbReference>
<keyword evidence="3 5" id="KW-1133">Transmembrane helix</keyword>
<accession>A0A239D5W7</accession>
<evidence type="ECO:0000256" key="3">
    <source>
        <dbReference type="ARBA" id="ARBA00022989"/>
    </source>
</evidence>
<feature type="transmembrane region" description="Helical" evidence="5">
    <location>
        <begin position="18"/>
        <end position="37"/>
    </location>
</feature>
<evidence type="ECO:0000256" key="4">
    <source>
        <dbReference type="ARBA" id="ARBA00023136"/>
    </source>
</evidence>
<evidence type="ECO:0000313" key="7">
    <source>
        <dbReference type="EMBL" id="SNS27234.1"/>
    </source>
</evidence>
<dbReference type="InterPro" id="IPR015943">
    <property type="entry name" value="WD40/YVTN_repeat-like_dom_sf"/>
</dbReference>
<organism evidence="7 8">
    <name type="scientific">Pontibacter ummariensis</name>
    <dbReference type="NCBI Taxonomy" id="1610492"/>
    <lineage>
        <taxon>Bacteria</taxon>
        <taxon>Pseudomonadati</taxon>
        <taxon>Bacteroidota</taxon>
        <taxon>Cytophagia</taxon>
        <taxon>Cytophagales</taxon>
        <taxon>Hymenobacteraceae</taxon>
        <taxon>Pontibacter</taxon>
    </lineage>
</organism>
<dbReference type="InterPro" id="IPR045232">
    <property type="entry name" value="FAM234"/>
</dbReference>
<evidence type="ECO:0000259" key="6">
    <source>
        <dbReference type="Pfam" id="PF23727"/>
    </source>
</evidence>
<dbReference type="InterPro" id="IPR055409">
    <property type="entry name" value="Beta-prop_FAM234A_B"/>
</dbReference>
<dbReference type="SUPFAM" id="SSF69318">
    <property type="entry name" value="Integrin alpha N-terminal domain"/>
    <property type="match status" value="2"/>
</dbReference>
<keyword evidence="4 5" id="KW-0472">Membrane</keyword>
<dbReference type="OrthoDB" id="9816120at2"/>
<evidence type="ECO:0000313" key="8">
    <source>
        <dbReference type="Proteomes" id="UP000198432"/>
    </source>
</evidence>
<dbReference type="RefSeq" id="WP_089318245.1">
    <property type="nucleotide sequence ID" value="NZ_FZOQ01000004.1"/>
</dbReference>
<evidence type="ECO:0000256" key="5">
    <source>
        <dbReference type="SAM" id="Phobius"/>
    </source>
</evidence>
<reference evidence="8" key="1">
    <citation type="submission" date="2017-06" db="EMBL/GenBank/DDBJ databases">
        <authorList>
            <person name="Varghese N."/>
            <person name="Submissions S."/>
        </authorList>
    </citation>
    <scope>NUCLEOTIDE SEQUENCE [LARGE SCALE GENOMIC DNA]</scope>
    <source>
        <strain evidence="8">NKM1</strain>
    </source>
</reference>
<name>A0A239D5W7_9BACT</name>
<dbReference type="EMBL" id="FZOQ01000004">
    <property type="protein sequence ID" value="SNS27234.1"/>
    <property type="molecule type" value="Genomic_DNA"/>
</dbReference>
<evidence type="ECO:0000256" key="1">
    <source>
        <dbReference type="ARBA" id="ARBA00004167"/>
    </source>
</evidence>
<comment type="subcellular location">
    <subcellularLocation>
        <location evidence="1">Membrane</location>
        <topology evidence="1">Single-pass membrane protein</topology>
    </subcellularLocation>
</comment>
<dbReference type="InterPro" id="IPR028994">
    <property type="entry name" value="Integrin_alpha_N"/>
</dbReference>
<keyword evidence="2 5" id="KW-0812">Transmembrane</keyword>
<dbReference type="Gene3D" id="2.130.10.10">
    <property type="entry name" value="YVTN repeat-like/Quinoprotein amine dehydrogenase"/>
    <property type="match status" value="1"/>
</dbReference>
<dbReference type="GO" id="GO:0016020">
    <property type="term" value="C:membrane"/>
    <property type="evidence" value="ECO:0007669"/>
    <property type="project" value="UniProtKB-SubCell"/>
</dbReference>
<feature type="domain" description="FAM234A/B beta-propeller" evidence="6">
    <location>
        <begin position="85"/>
        <end position="374"/>
    </location>
</feature>
<dbReference type="Proteomes" id="UP000198432">
    <property type="component" value="Unassembled WGS sequence"/>
</dbReference>
<sequence>MPLVTPDTPETKRKRNQALWIGIALFFTLAATLYIILSNSRPDSWMVHYQGIGTGSSPRMVDLNEDGVLDVVMGAGGAENSPSDTAVLAMDGATGDLLWSASGRNQVVGSALFNDVTGDGVPDVFIGGRTAELMAINGASGEVLWRFFPYDQTVNPADSGIYNFYNPVLVPDQDQDGIEDILISNGGDYTIKAYDPDRPAGKLMVISGESGKTLTQVPMPDGKETYFSVVRVRFQEDGAEEVVFGTGGETIGGNLYRVNLEDVLKGDLSGATVLATSERKGFIAPPALVELTGDGVLDVVVNVVDGRTIAINGATNEQLWSVTLPDTEIYSSPAIGYFNGDEVPDVFTNYSIGMWPMIKRSTQRMIDGKTGNVLATDTAGAFAYASPVVADLDNDGYDEVLMNVNSLVRLDPYSYNKSHISQLTVFDFHHKTKYQVGDTLFGTNVASTPWIGDADGDGKLEVVTTTIELNGKLNDIDLPSNLRVFYLKTPYKAQKEIKWGAYMGSNYDGIFRRERRTAK</sequence>
<dbReference type="AlphaFoldDB" id="A0A239D5W7"/>
<evidence type="ECO:0000256" key="2">
    <source>
        <dbReference type="ARBA" id="ARBA00022692"/>
    </source>
</evidence>
<dbReference type="Pfam" id="PF23727">
    <property type="entry name" value="Beta-prop_FAM234A_B"/>
    <property type="match status" value="1"/>
</dbReference>
<proteinExistence type="predicted"/>
<gene>
    <name evidence="7" type="ORF">SAMN06296052_10452</name>
</gene>
<protein>
    <submittedName>
        <fullName evidence="7">Outer membrane protein assembly factor BamB, contains PQQ-like beta-propeller repeat</fullName>
    </submittedName>
</protein>
<dbReference type="PANTHER" id="PTHR21419:SF30">
    <property type="entry name" value="IG-LIKE DOMAIN-CONTAINING PROTEIN"/>
    <property type="match status" value="1"/>
</dbReference>
<keyword evidence="8" id="KW-1185">Reference proteome</keyword>